<reference evidence="2" key="1">
    <citation type="journal article" date="2019" name="Int. J. Syst. Evol. Microbiol.">
        <title>The Global Catalogue of Microorganisms (GCM) 10K type strain sequencing project: providing services to taxonomists for standard genome sequencing and annotation.</title>
        <authorList>
            <consortium name="The Broad Institute Genomics Platform"/>
            <consortium name="The Broad Institute Genome Sequencing Center for Infectious Disease"/>
            <person name="Wu L."/>
            <person name="Ma J."/>
        </authorList>
    </citation>
    <scope>NUCLEOTIDE SEQUENCE [LARGE SCALE GENOMIC DNA]</scope>
    <source>
        <strain evidence="2">JCM 17217</strain>
    </source>
</reference>
<keyword evidence="2" id="KW-1185">Reference proteome</keyword>
<dbReference type="SUPFAM" id="SSF63829">
    <property type="entry name" value="Calcium-dependent phosphotriesterase"/>
    <property type="match status" value="1"/>
</dbReference>
<accession>A0ABP7PUK9</accession>
<evidence type="ECO:0000313" key="2">
    <source>
        <dbReference type="Proteomes" id="UP001501556"/>
    </source>
</evidence>
<evidence type="ECO:0008006" key="3">
    <source>
        <dbReference type="Google" id="ProtNLM"/>
    </source>
</evidence>
<organism evidence="1 2">
    <name type="scientific">Hymenobacter antarcticus</name>
    <dbReference type="NCBI Taxonomy" id="486270"/>
    <lineage>
        <taxon>Bacteria</taxon>
        <taxon>Pseudomonadati</taxon>
        <taxon>Bacteroidota</taxon>
        <taxon>Cytophagia</taxon>
        <taxon>Cytophagales</taxon>
        <taxon>Hymenobacteraceae</taxon>
        <taxon>Hymenobacter</taxon>
    </lineage>
</organism>
<protein>
    <recommendedName>
        <fullName evidence="3">NHL repeat-containing protein</fullName>
    </recommendedName>
</protein>
<comment type="caution">
    <text evidence="1">The sequence shown here is derived from an EMBL/GenBank/DDBJ whole genome shotgun (WGS) entry which is preliminary data.</text>
</comment>
<gene>
    <name evidence="1" type="ORF">GCM10022407_16720</name>
</gene>
<dbReference type="InterPro" id="IPR011042">
    <property type="entry name" value="6-blade_b-propeller_TolB-like"/>
</dbReference>
<evidence type="ECO:0000313" key="1">
    <source>
        <dbReference type="EMBL" id="GAA3971558.1"/>
    </source>
</evidence>
<dbReference type="Gene3D" id="2.120.10.30">
    <property type="entry name" value="TolB, C-terminal domain"/>
    <property type="match status" value="1"/>
</dbReference>
<dbReference type="RefSeq" id="WP_345123029.1">
    <property type="nucleotide sequence ID" value="NZ_BAABDI010000009.1"/>
</dbReference>
<name>A0ABP7PUK9_9BACT</name>
<sequence length="219" mass="24936">MTKLHTEAGGYDLFCRADWFYYLVNLSKNGSRDYQYFQNDLTRNVAITEQEFNAAKYGPGIVPFEHGEEVVPLPDGGTLRCFFHSSTVRIFNPAGELLRTLPAEVTAGCTIYSIALDADGQLWTAEPSFHYVGQYDLATGQRLWGLGGNWDPTEFNHPEDLAIYGEHAFISDMGNQRLVVLNTRTKVLGTYRTFEQPVWQYRQFQGQELVRLDDGIYLL</sequence>
<dbReference type="Proteomes" id="UP001501556">
    <property type="component" value="Unassembled WGS sequence"/>
</dbReference>
<proteinExistence type="predicted"/>
<dbReference type="EMBL" id="BAABDI010000009">
    <property type="protein sequence ID" value="GAA3971558.1"/>
    <property type="molecule type" value="Genomic_DNA"/>
</dbReference>